<dbReference type="PANTHER" id="PTHR24057">
    <property type="entry name" value="GLYCOGEN SYNTHASE KINASE-3 ALPHA"/>
    <property type="match status" value="1"/>
</dbReference>
<dbReference type="GO" id="GO:0032436">
    <property type="term" value="P:positive regulation of proteasomal ubiquitin-dependent protein catabolic process"/>
    <property type="evidence" value="ECO:0007669"/>
    <property type="project" value="TreeGrafter"/>
</dbReference>
<dbReference type="InterPro" id="IPR000719">
    <property type="entry name" value="Prot_kinase_dom"/>
</dbReference>
<keyword evidence="4 7" id="KW-0547">Nucleotide-binding</keyword>
<dbReference type="GO" id="GO:0005634">
    <property type="term" value="C:nucleus"/>
    <property type="evidence" value="ECO:0007669"/>
    <property type="project" value="TreeGrafter"/>
</dbReference>
<dbReference type="GO" id="GO:0030154">
    <property type="term" value="P:cell differentiation"/>
    <property type="evidence" value="ECO:0007669"/>
    <property type="project" value="TreeGrafter"/>
</dbReference>
<evidence type="ECO:0000256" key="6">
    <source>
        <dbReference type="ARBA" id="ARBA00022840"/>
    </source>
</evidence>
<accession>A0A8S1EMW6</accession>
<dbReference type="PROSITE" id="PS00107">
    <property type="entry name" value="PROTEIN_KINASE_ATP"/>
    <property type="match status" value="1"/>
</dbReference>
<dbReference type="Pfam" id="PF00069">
    <property type="entry name" value="Pkinase"/>
    <property type="match status" value="1"/>
</dbReference>
<keyword evidence="3" id="KW-0808">Transferase</keyword>
<dbReference type="AlphaFoldDB" id="A0A8S1EMW6"/>
<gene>
    <name evidence="10" type="ORF">CBOVIS_LOCUS2313</name>
</gene>
<dbReference type="FunFam" id="1.10.510.10:FF:000624">
    <property type="entry name" value="Mitogen-activated protein kinase"/>
    <property type="match status" value="1"/>
</dbReference>
<dbReference type="GO" id="GO:0004674">
    <property type="term" value="F:protein serine/threonine kinase activity"/>
    <property type="evidence" value="ECO:0007669"/>
    <property type="project" value="UniProtKB-KW"/>
</dbReference>
<dbReference type="InterPro" id="IPR008271">
    <property type="entry name" value="Ser/Thr_kinase_AS"/>
</dbReference>
<dbReference type="GO" id="GO:0005829">
    <property type="term" value="C:cytosol"/>
    <property type="evidence" value="ECO:0007669"/>
    <property type="project" value="TreeGrafter"/>
</dbReference>
<dbReference type="Gene3D" id="1.10.510.10">
    <property type="entry name" value="Transferase(Phosphotransferase) domain 1"/>
    <property type="match status" value="1"/>
</dbReference>
<proteinExistence type="inferred from homology"/>
<dbReference type="PANTHER" id="PTHR24057:SF20">
    <property type="entry name" value="PROTEIN KINASE DOMAIN-CONTAINING PROTEIN"/>
    <property type="match status" value="1"/>
</dbReference>
<dbReference type="GO" id="GO:0007165">
    <property type="term" value="P:signal transduction"/>
    <property type="evidence" value="ECO:0007669"/>
    <property type="project" value="TreeGrafter"/>
</dbReference>
<keyword evidence="2 8" id="KW-0723">Serine/threonine-protein kinase</keyword>
<dbReference type="PROSITE" id="PS00108">
    <property type="entry name" value="PROTEIN_KINASE_ST"/>
    <property type="match status" value="1"/>
</dbReference>
<dbReference type="PROSITE" id="PS50011">
    <property type="entry name" value="PROTEIN_KINASE_DOM"/>
    <property type="match status" value="1"/>
</dbReference>
<evidence type="ECO:0000313" key="10">
    <source>
        <dbReference type="EMBL" id="CAB3399144.1"/>
    </source>
</evidence>
<dbReference type="GO" id="GO:0070507">
    <property type="term" value="P:regulation of microtubule cytoskeleton organization"/>
    <property type="evidence" value="ECO:0007669"/>
    <property type="project" value="TreeGrafter"/>
</dbReference>
<evidence type="ECO:0000256" key="2">
    <source>
        <dbReference type="ARBA" id="ARBA00022527"/>
    </source>
</evidence>
<dbReference type="InterPro" id="IPR011009">
    <property type="entry name" value="Kinase-like_dom_sf"/>
</dbReference>
<dbReference type="EMBL" id="CADEPM010000002">
    <property type="protein sequence ID" value="CAB3399144.1"/>
    <property type="molecule type" value="Genomic_DNA"/>
</dbReference>
<protein>
    <recommendedName>
        <fullName evidence="9">Protein kinase domain-containing protein</fullName>
    </recommendedName>
</protein>
<dbReference type="SUPFAM" id="SSF56112">
    <property type="entry name" value="Protein kinase-like (PK-like)"/>
    <property type="match status" value="1"/>
</dbReference>
<keyword evidence="5" id="KW-0418">Kinase</keyword>
<evidence type="ECO:0000259" key="9">
    <source>
        <dbReference type="PROSITE" id="PS50011"/>
    </source>
</evidence>
<evidence type="ECO:0000256" key="7">
    <source>
        <dbReference type="PROSITE-ProRule" id="PRU10141"/>
    </source>
</evidence>
<name>A0A8S1EMW6_9PELO</name>
<keyword evidence="6 7" id="KW-0067">ATP-binding</keyword>
<dbReference type="SMART" id="SM00220">
    <property type="entry name" value="S_TKc"/>
    <property type="match status" value="1"/>
</dbReference>
<dbReference type="OrthoDB" id="272141at2759"/>
<dbReference type="GO" id="GO:0090090">
    <property type="term" value="P:negative regulation of canonical Wnt signaling pathway"/>
    <property type="evidence" value="ECO:0007669"/>
    <property type="project" value="TreeGrafter"/>
</dbReference>
<comment type="similarity">
    <text evidence="1">Belongs to the protein kinase superfamily. CMGC Ser/Thr protein kinase family. GSK-3 subfamily.</text>
</comment>
<evidence type="ECO:0000256" key="4">
    <source>
        <dbReference type="ARBA" id="ARBA00022741"/>
    </source>
</evidence>
<evidence type="ECO:0000256" key="8">
    <source>
        <dbReference type="RuleBase" id="RU000304"/>
    </source>
</evidence>
<feature type="domain" description="Protein kinase" evidence="9">
    <location>
        <begin position="1"/>
        <end position="255"/>
    </location>
</feature>
<reference evidence="10 11" key="1">
    <citation type="submission" date="2020-04" db="EMBL/GenBank/DDBJ databases">
        <authorList>
            <person name="Laetsch R D."/>
            <person name="Stevens L."/>
            <person name="Kumar S."/>
            <person name="Blaxter L. M."/>
        </authorList>
    </citation>
    <scope>NUCLEOTIDE SEQUENCE [LARGE SCALE GENOMIC DNA]</scope>
</reference>
<dbReference type="InterPro" id="IPR017441">
    <property type="entry name" value="Protein_kinase_ATP_BS"/>
</dbReference>
<keyword evidence="11" id="KW-1185">Reference proteome</keyword>
<feature type="binding site" evidence="7">
    <location>
        <position position="64"/>
    </location>
    <ligand>
        <name>ATP</name>
        <dbReference type="ChEBI" id="CHEBI:30616"/>
    </ligand>
</feature>
<organism evidence="10 11">
    <name type="scientific">Caenorhabditis bovis</name>
    <dbReference type="NCBI Taxonomy" id="2654633"/>
    <lineage>
        <taxon>Eukaryota</taxon>
        <taxon>Metazoa</taxon>
        <taxon>Ecdysozoa</taxon>
        <taxon>Nematoda</taxon>
        <taxon>Chromadorea</taxon>
        <taxon>Rhabditida</taxon>
        <taxon>Rhabditina</taxon>
        <taxon>Rhabditomorpha</taxon>
        <taxon>Rhabditoidea</taxon>
        <taxon>Rhabditidae</taxon>
        <taxon>Peloderinae</taxon>
        <taxon>Caenorhabditis</taxon>
    </lineage>
</organism>
<comment type="caution">
    <text evidence="10">The sequence shown here is derived from an EMBL/GenBank/DDBJ whole genome shotgun (WGS) entry which is preliminary data.</text>
</comment>
<dbReference type="GO" id="GO:0005524">
    <property type="term" value="F:ATP binding"/>
    <property type="evidence" value="ECO:0007669"/>
    <property type="project" value="UniProtKB-UniRule"/>
</dbReference>
<evidence type="ECO:0000256" key="3">
    <source>
        <dbReference type="ARBA" id="ARBA00022679"/>
    </source>
</evidence>
<evidence type="ECO:0000256" key="5">
    <source>
        <dbReference type="ARBA" id="ARBA00022777"/>
    </source>
</evidence>
<evidence type="ECO:0000313" key="11">
    <source>
        <dbReference type="Proteomes" id="UP000494206"/>
    </source>
</evidence>
<dbReference type="InterPro" id="IPR050591">
    <property type="entry name" value="GSK-3"/>
</dbReference>
<sequence>MSHEPICDPNQSQNQTVRAFQGTGSQGGRDFEITLMDKKLIGNGSFGMVYRACLAENGTMVAVKTAFQDRRFKLFSYQLLRGLGFLHMNNIVHRDIKPQNLLVDAKKGLLKICDFGSAKFINYNEPSVSYICSRYYRAPEVLMGSTKYGSAIDCWSAGCVIGEMMSFKPLFIGDSGTDVLTKIIKVLGTPTDEDIASMQIDNHVSYLMNKSEGEGLQSIIHVQMKKDVMQLVTSLLHFNVYSRIHPMAALHMDYFNSIRAETIRVMKNSAILDEIPPLTDFLQDEYLFLQNTISYQNHMH</sequence>
<dbReference type="GO" id="GO:0030424">
    <property type="term" value="C:axon"/>
    <property type="evidence" value="ECO:0007669"/>
    <property type="project" value="TreeGrafter"/>
</dbReference>
<dbReference type="Proteomes" id="UP000494206">
    <property type="component" value="Unassembled WGS sequence"/>
</dbReference>
<evidence type="ECO:0000256" key="1">
    <source>
        <dbReference type="ARBA" id="ARBA00005527"/>
    </source>
</evidence>